<proteinExistence type="predicted"/>
<dbReference type="EMBL" id="CM055747">
    <property type="protein sequence ID" value="KAJ7996057.1"/>
    <property type="molecule type" value="Genomic_DNA"/>
</dbReference>
<organism evidence="1 2">
    <name type="scientific">Dallia pectoralis</name>
    <name type="common">Alaska blackfish</name>
    <dbReference type="NCBI Taxonomy" id="75939"/>
    <lineage>
        <taxon>Eukaryota</taxon>
        <taxon>Metazoa</taxon>
        <taxon>Chordata</taxon>
        <taxon>Craniata</taxon>
        <taxon>Vertebrata</taxon>
        <taxon>Euteleostomi</taxon>
        <taxon>Actinopterygii</taxon>
        <taxon>Neopterygii</taxon>
        <taxon>Teleostei</taxon>
        <taxon>Protacanthopterygii</taxon>
        <taxon>Esociformes</taxon>
        <taxon>Umbridae</taxon>
        <taxon>Dallia</taxon>
    </lineage>
</organism>
<reference evidence="1" key="1">
    <citation type="submission" date="2021-05" db="EMBL/GenBank/DDBJ databases">
        <authorList>
            <person name="Pan Q."/>
            <person name="Jouanno E."/>
            <person name="Zahm M."/>
            <person name="Klopp C."/>
            <person name="Cabau C."/>
            <person name="Louis A."/>
            <person name="Berthelot C."/>
            <person name="Parey E."/>
            <person name="Roest Crollius H."/>
            <person name="Montfort J."/>
            <person name="Robinson-Rechavi M."/>
            <person name="Bouchez O."/>
            <person name="Lampietro C."/>
            <person name="Lopez Roques C."/>
            <person name="Donnadieu C."/>
            <person name="Postlethwait J."/>
            <person name="Bobe J."/>
            <person name="Dillon D."/>
            <person name="Chandos A."/>
            <person name="von Hippel F."/>
            <person name="Guiguen Y."/>
        </authorList>
    </citation>
    <scope>NUCLEOTIDE SEQUENCE</scope>
    <source>
        <strain evidence="1">YG-Jan2019</strain>
    </source>
</reference>
<evidence type="ECO:0000313" key="1">
    <source>
        <dbReference type="EMBL" id="KAJ7996057.1"/>
    </source>
</evidence>
<keyword evidence="2" id="KW-1185">Reference proteome</keyword>
<dbReference type="Proteomes" id="UP001157502">
    <property type="component" value="Chromosome 20"/>
</dbReference>
<protein>
    <submittedName>
        <fullName evidence="1">Uncharacterized protein</fullName>
    </submittedName>
</protein>
<evidence type="ECO:0000313" key="2">
    <source>
        <dbReference type="Proteomes" id="UP001157502"/>
    </source>
</evidence>
<sequence>MTAGNPQPGAELPQSTRHARCRSPFYSIKFFVLCHSMLQLAMLLVSGYLKSSISTIERRYGFSSRESGFLASFNEVGNTLLIVFVSFFGSRVHRPRFIGGGALVASVAALTMALPHFISGPYEYTDNISQSKDDNFGLCPIASIVRTPPSNQSCTQSESQAQQGVYPLLLLGQLLLGIGCLPIQPFGISYIDDYASKKNSPLYLGILLTATAIGPAIGFLMGTSMLRVYVDIDKMSKDQIRLEGHDPRWVGAWWLGFVVAASILFLTSLPYLFFPRQMPIEVKNATGDVSENRASEEKKPRDDPVPDLSLTQFLKSFPRIALGILRNPIFMLVVLAQVNLAALVAGIATFMSKFIERQFTQTASFSNIMIGGVNIPLAVLGIMLGGALMRRLNIPTRRSALICTAAILVCLLTALPLLLLGCSTQRVAGIYPTKQNGSSACSSGCSCPTEAFNPVCGSDGVEYLSPCHAGCKNIILNDNTSKVLKYTDCGCIDVNGSYGSALPGTCGSGCRDYLLPFMVFSALTCFIASLSQTPSYMIILRSVKPEDKSFAVGVQYMLFRVLAFLPAPVLYGTAIDSTCILWGKKCGRNTSCHYYNMDFFRQRFIGLQVFFICGGFVCFLLALLVLRHKEAQRDQQTEQKYTLVNGVKSPNNTVCQ</sequence>
<gene>
    <name evidence="1" type="ORF">DPEC_G00233130</name>
</gene>
<comment type="caution">
    <text evidence="1">The sequence shown here is derived from an EMBL/GenBank/DDBJ whole genome shotgun (WGS) entry which is preliminary data.</text>
</comment>
<accession>A0ACC2FXJ0</accession>
<name>A0ACC2FXJ0_DALPE</name>